<dbReference type="PANTHER" id="PTHR37171">
    <property type="entry name" value="SERINE/THREONINE-PROTEIN KINASE YRZF-RELATED"/>
    <property type="match status" value="1"/>
</dbReference>
<dbReference type="PROSITE" id="PS50011">
    <property type="entry name" value="PROTEIN_KINASE_DOM"/>
    <property type="match status" value="1"/>
</dbReference>
<dbReference type="InterPro" id="IPR000719">
    <property type="entry name" value="Prot_kinase_dom"/>
</dbReference>
<evidence type="ECO:0000313" key="2">
    <source>
        <dbReference type="EMBL" id="KIJ28427.1"/>
    </source>
</evidence>
<name>A0A0C9UHN4_SPHS4</name>
<dbReference type="InterPro" id="IPR011009">
    <property type="entry name" value="Kinase-like_dom_sf"/>
</dbReference>
<dbReference type="AlphaFoldDB" id="A0A0C9UHN4"/>
<dbReference type="GO" id="GO:0005524">
    <property type="term" value="F:ATP binding"/>
    <property type="evidence" value="ECO:0007669"/>
    <property type="project" value="InterPro"/>
</dbReference>
<dbReference type="HOGENOM" id="CLU_772005_0_0_1"/>
<dbReference type="OrthoDB" id="3138711at2759"/>
<evidence type="ECO:0000259" key="1">
    <source>
        <dbReference type="PROSITE" id="PS50011"/>
    </source>
</evidence>
<reference evidence="2 3" key="1">
    <citation type="submission" date="2014-06" db="EMBL/GenBank/DDBJ databases">
        <title>Evolutionary Origins and Diversification of the Mycorrhizal Mutualists.</title>
        <authorList>
            <consortium name="DOE Joint Genome Institute"/>
            <consortium name="Mycorrhizal Genomics Consortium"/>
            <person name="Kohler A."/>
            <person name="Kuo A."/>
            <person name="Nagy L.G."/>
            <person name="Floudas D."/>
            <person name="Copeland A."/>
            <person name="Barry K.W."/>
            <person name="Cichocki N."/>
            <person name="Veneault-Fourrey C."/>
            <person name="LaButti K."/>
            <person name="Lindquist E.A."/>
            <person name="Lipzen A."/>
            <person name="Lundell T."/>
            <person name="Morin E."/>
            <person name="Murat C."/>
            <person name="Riley R."/>
            <person name="Ohm R."/>
            <person name="Sun H."/>
            <person name="Tunlid A."/>
            <person name="Henrissat B."/>
            <person name="Grigoriev I.V."/>
            <person name="Hibbett D.S."/>
            <person name="Martin F."/>
        </authorList>
    </citation>
    <scope>NUCLEOTIDE SEQUENCE [LARGE SCALE GENOMIC DNA]</scope>
    <source>
        <strain evidence="2 3">SS14</strain>
    </source>
</reference>
<dbReference type="Proteomes" id="UP000054279">
    <property type="component" value="Unassembled WGS sequence"/>
</dbReference>
<dbReference type="SUPFAM" id="SSF56112">
    <property type="entry name" value="Protein kinase-like (PK-like)"/>
    <property type="match status" value="1"/>
</dbReference>
<dbReference type="InterPro" id="IPR052396">
    <property type="entry name" value="Meiotic_Drive_Suppr_Kinase"/>
</dbReference>
<dbReference type="Gene3D" id="1.10.510.10">
    <property type="entry name" value="Transferase(Phosphotransferase) domain 1"/>
    <property type="match status" value="1"/>
</dbReference>
<accession>A0A0C9UHN4</accession>
<evidence type="ECO:0000313" key="3">
    <source>
        <dbReference type="Proteomes" id="UP000054279"/>
    </source>
</evidence>
<dbReference type="PANTHER" id="PTHR37171:SF1">
    <property type="entry name" value="SERINE_THREONINE-PROTEIN KINASE YRZF-RELATED"/>
    <property type="match status" value="1"/>
</dbReference>
<dbReference type="GO" id="GO:0004672">
    <property type="term" value="F:protein kinase activity"/>
    <property type="evidence" value="ECO:0007669"/>
    <property type="project" value="InterPro"/>
</dbReference>
<organism evidence="2 3">
    <name type="scientific">Sphaerobolus stellatus (strain SS14)</name>
    <dbReference type="NCBI Taxonomy" id="990650"/>
    <lineage>
        <taxon>Eukaryota</taxon>
        <taxon>Fungi</taxon>
        <taxon>Dikarya</taxon>
        <taxon>Basidiomycota</taxon>
        <taxon>Agaricomycotina</taxon>
        <taxon>Agaricomycetes</taxon>
        <taxon>Phallomycetidae</taxon>
        <taxon>Geastrales</taxon>
        <taxon>Sphaerobolaceae</taxon>
        <taxon>Sphaerobolus</taxon>
    </lineage>
</organism>
<gene>
    <name evidence="2" type="ORF">M422DRAFT_71420</name>
</gene>
<sequence>MYQLGETHRFEYPGSPYCNALEEIRARNEETPLREGAYLESDGLSLYTTSPRRNEVRNASRPCIPDLLERGVNLRLRVIEPIQTGTDRLSQVWRCTYSSLNHQGSEESSVVILKLFQESLRFIPHESLIDYIPVEEDITRESHAYQQLRGLQGSILPYSYGFYNFTLPCGEIVVGHVMEFISGDQLDKRAKDSVHDLGELQRLYISTLSAFHTLRQNEVRHGDVKLRNIMAHSPPGMDPPEIVLVDFGSSRIFTDTPLTKECLCRDIDNLLWACLDVPELARAARTWIVTHLNDPMLEGLNYEVRPFEPSCYNEDDRPIIVRSEKKFVIPAVSNTEEVPDESKEPFSGIWTQQFSTRWS</sequence>
<protein>
    <recommendedName>
        <fullName evidence="1">Protein kinase domain-containing protein</fullName>
    </recommendedName>
</protein>
<keyword evidence="3" id="KW-1185">Reference proteome</keyword>
<dbReference type="EMBL" id="KN837306">
    <property type="protein sequence ID" value="KIJ28427.1"/>
    <property type="molecule type" value="Genomic_DNA"/>
</dbReference>
<feature type="domain" description="Protein kinase" evidence="1">
    <location>
        <begin position="78"/>
        <end position="359"/>
    </location>
</feature>
<dbReference type="Pfam" id="PF00069">
    <property type="entry name" value="Pkinase"/>
    <property type="match status" value="1"/>
</dbReference>
<proteinExistence type="predicted"/>